<keyword evidence="1" id="KW-0963">Cytoplasm</keyword>
<dbReference type="Gene3D" id="3.90.1170.40">
    <property type="entry name" value="Molybdopterin biosynthesis MoaE subunit"/>
    <property type="match status" value="1"/>
</dbReference>
<evidence type="ECO:0000256" key="2">
    <source>
        <dbReference type="ARBA" id="ARBA00022679"/>
    </source>
</evidence>
<name>A0ABD3NPN3_9STRA</name>
<evidence type="ECO:0000313" key="5">
    <source>
        <dbReference type="Proteomes" id="UP001530315"/>
    </source>
</evidence>
<dbReference type="SUPFAM" id="SSF54690">
    <property type="entry name" value="Molybdopterin synthase subunit MoaE"/>
    <property type="match status" value="1"/>
</dbReference>
<dbReference type="Pfam" id="PF02391">
    <property type="entry name" value="MoaE"/>
    <property type="match status" value="1"/>
</dbReference>
<accession>A0ABD3NPN3</accession>
<dbReference type="InterPro" id="IPR003448">
    <property type="entry name" value="Mopterin_biosynth_MoaE"/>
</dbReference>
<sequence>MADDESFSSSLLIQVSETPPSVESARHFLSSSSPGCGAVSLFVGITRDNFEGKVVSRLAYEGYASMAIRELRLICRDARTMYPGVDRLVAVHVLGDCPVGEASVVVGCNSPHRKEAMRCTEYLIDELKARVPIWKKEVYEGDERSVWKENVEWREGRRRRVMMKEEEEREGRTHDSLERA</sequence>
<dbReference type="PANTHER" id="PTHR23404">
    <property type="entry name" value="MOLYBDOPTERIN SYNTHASE RELATED"/>
    <property type="match status" value="1"/>
</dbReference>
<dbReference type="AlphaFoldDB" id="A0ABD3NPN3"/>
<dbReference type="EMBL" id="JALLAZ020001262">
    <property type="protein sequence ID" value="KAL3777853.1"/>
    <property type="molecule type" value="Genomic_DNA"/>
</dbReference>
<evidence type="ECO:0000256" key="1">
    <source>
        <dbReference type="ARBA" id="ARBA00022490"/>
    </source>
</evidence>
<dbReference type="GO" id="GO:0016740">
    <property type="term" value="F:transferase activity"/>
    <property type="evidence" value="ECO:0007669"/>
    <property type="project" value="UniProtKB-KW"/>
</dbReference>
<protein>
    <recommendedName>
        <fullName evidence="6">MOCS2B</fullName>
    </recommendedName>
</protein>
<dbReference type="InterPro" id="IPR036563">
    <property type="entry name" value="MoaE_sf"/>
</dbReference>
<keyword evidence="3" id="KW-0501">Molybdenum cofactor biosynthesis</keyword>
<dbReference type="FunFam" id="3.90.1170.40:FF:000002">
    <property type="entry name" value="Molybdopterin synthase catalytic subunit"/>
    <property type="match status" value="1"/>
</dbReference>
<proteinExistence type="predicted"/>
<comment type="caution">
    <text evidence="4">The sequence shown here is derived from an EMBL/GenBank/DDBJ whole genome shotgun (WGS) entry which is preliminary data.</text>
</comment>
<dbReference type="CDD" id="cd00756">
    <property type="entry name" value="MoaE"/>
    <property type="match status" value="1"/>
</dbReference>
<evidence type="ECO:0000256" key="3">
    <source>
        <dbReference type="ARBA" id="ARBA00023150"/>
    </source>
</evidence>
<dbReference type="GO" id="GO:0006777">
    <property type="term" value="P:Mo-molybdopterin cofactor biosynthetic process"/>
    <property type="evidence" value="ECO:0007669"/>
    <property type="project" value="UniProtKB-KW"/>
</dbReference>
<gene>
    <name evidence="4" type="ORF">ACHAW5_010693</name>
</gene>
<dbReference type="Proteomes" id="UP001530315">
    <property type="component" value="Unassembled WGS sequence"/>
</dbReference>
<organism evidence="4 5">
    <name type="scientific">Stephanodiscus triporus</name>
    <dbReference type="NCBI Taxonomy" id="2934178"/>
    <lineage>
        <taxon>Eukaryota</taxon>
        <taxon>Sar</taxon>
        <taxon>Stramenopiles</taxon>
        <taxon>Ochrophyta</taxon>
        <taxon>Bacillariophyta</taxon>
        <taxon>Coscinodiscophyceae</taxon>
        <taxon>Thalassiosirophycidae</taxon>
        <taxon>Stephanodiscales</taxon>
        <taxon>Stephanodiscaceae</taxon>
        <taxon>Stephanodiscus</taxon>
    </lineage>
</organism>
<evidence type="ECO:0000313" key="4">
    <source>
        <dbReference type="EMBL" id="KAL3777853.1"/>
    </source>
</evidence>
<evidence type="ECO:0008006" key="6">
    <source>
        <dbReference type="Google" id="ProtNLM"/>
    </source>
</evidence>
<reference evidence="4 5" key="1">
    <citation type="submission" date="2024-10" db="EMBL/GenBank/DDBJ databases">
        <title>Updated reference genomes for cyclostephanoid diatoms.</title>
        <authorList>
            <person name="Roberts W.R."/>
            <person name="Alverson A.J."/>
        </authorList>
    </citation>
    <scope>NUCLEOTIDE SEQUENCE [LARGE SCALE GENOMIC DNA]</scope>
    <source>
        <strain evidence="4 5">AJA276-08</strain>
    </source>
</reference>
<keyword evidence="5" id="KW-1185">Reference proteome</keyword>
<keyword evidence="2" id="KW-0808">Transferase</keyword>